<dbReference type="KEGG" id="bgt:106073562"/>
<accession>A0A2C9KDK8</accession>
<keyword evidence="1" id="KW-0812">Transmembrane</keyword>
<dbReference type="VEuPathDB" id="VectorBase:BGLB017857"/>
<feature type="transmembrane region" description="Helical" evidence="1">
    <location>
        <begin position="88"/>
        <end position="109"/>
    </location>
</feature>
<evidence type="ECO:0000313" key="3">
    <source>
        <dbReference type="Proteomes" id="UP000076420"/>
    </source>
</evidence>
<proteinExistence type="predicted"/>
<sequence>MQGGAARSSSVILEDFSGEFAGGDLNMINLASAGDGETLTRQSLKETPRILLEGRGGHMMHPKLLLFNHFKAVIIKRFHYITRNWRSLFSQIILPAIFVAIAMTVALAAPSVDDLPPLELSPVQYTNVSLPNGNFIPFTNERLSRPSSVNPLDADAYRLQASLTLPSGVGSSCLLQFPNISSNFSTEWSDFEHSCQWLVDKYRQMHAEPNFYYFDHWNFSIPYTDCKLCFCF</sequence>
<organism evidence="2 3">
    <name type="scientific">Biomphalaria glabrata</name>
    <name type="common">Bloodfluke planorb</name>
    <name type="synonym">Freshwater snail</name>
    <dbReference type="NCBI Taxonomy" id="6526"/>
    <lineage>
        <taxon>Eukaryota</taxon>
        <taxon>Metazoa</taxon>
        <taxon>Spiralia</taxon>
        <taxon>Lophotrochozoa</taxon>
        <taxon>Mollusca</taxon>
        <taxon>Gastropoda</taxon>
        <taxon>Heterobranchia</taxon>
        <taxon>Euthyneura</taxon>
        <taxon>Panpulmonata</taxon>
        <taxon>Hygrophila</taxon>
        <taxon>Lymnaeoidea</taxon>
        <taxon>Planorbidae</taxon>
        <taxon>Biomphalaria</taxon>
    </lineage>
</organism>
<name>A0A2C9KDK8_BIOGL</name>
<keyword evidence="1" id="KW-1133">Transmembrane helix</keyword>
<evidence type="ECO:0000313" key="2">
    <source>
        <dbReference type="EnsemblMetazoa" id="BGLB017857-PA"/>
    </source>
</evidence>
<reference evidence="2" key="1">
    <citation type="submission" date="2020-05" db="UniProtKB">
        <authorList>
            <consortium name="EnsemblMetazoa"/>
        </authorList>
    </citation>
    <scope>IDENTIFICATION</scope>
    <source>
        <strain evidence="2">BB02</strain>
    </source>
</reference>
<dbReference type="EnsemblMetazoa" id="BGLB017857-RA">
    <property type="protein sequence ID" value="BGLB017857-PA"/>
    <property type="gene ID" value="BGLB017857"/>
</dbReference>
<gene>
    <name evidence="2" type="primary">106073562</name>
</gene>
<dbReference type="STRING" id="6526.A0A2C9KDK8"/>
<dbReference type="Proteomes" id="UP000076420">
    <property type="component" value="Unassembled WGS sequence"/>
</dbReference>
<evidence type="ECO:0000256" key="1">
    <source>
        <dbReference type="SAM" id="Phobius"/>
    </source>
</evidence>
<dbReference type="VEuPathDB" id="VectorBase:BGLAX_034550"/>
<dbReference type="AlphaFoldDB" id="A0A2C9KDK8"/>
<protein>
    <submittedName>
        <fullName evidence="2">Uncharacterized protein</fullName>
    </submittedName>
</protein>
<keyword evidence="1" id="KW-0472">Membrane</keyword>